<feature type="region of interest" description="Disordered" evidence="1">
    <location>
        <begin position="90"/>
        <end position="114"/>
    </location>
</feature>
<reference evidence="2 3" key="1">
    <citation type="journal article" date="2018" name="Sci. Rep.">
        <title>Comparative analysis of the Pocillopora damicornis genome highlights role of immune system in coral evolution.</title>
        <authorList>
            <person name="Cunning R."/>
            <person name="Bay R.A."/>
            <person name="Gillette P."/>
            <person name="Baker A.C."/>
            <person name="Traylor-Knowles N."/>
        </authorList>
    </citation>
    <scope>NUCLEOTIDE SEQUENCE [LARGE SCALE GENOMIC DNA]</scope>
    <source>
        <strain evidence="2">RSMAS</strain>
        <tissue evidence="2">Whole animal</tissue>
    </source>
</reference>
<evidence type="ECO:0000313" key="3">
    <source>
        <dbReference type="Proteomes" id="UP000275408"/>
    </source>
</evidence>
<name>A0A3M6TKG6_POCDA</name>
<gene>
    <name evidence="2" type="ORF">pdam_00019637</name>
</gene>
<feature type="compositionally biased region" description="Basic residues" evidence="1">
    <location>
        <begin position="93"/>
        <end position="104"/>
    </location>
</feature>
<accession>A0A3M6TKG6</accession>
<protein>
    <submittedName>
        <fullName evidence="2">Uncharacterized protein</fullName>
    </submittedName>
</protein>
<proteinExistence type="predicted"/>
<sequence>MFTLTKNLPSHFLCVKPKFGKEDNVISVPFREKRGKPFQAPPTILQAKSRPEVSVIILSSDDEVKSSERMETVSCKDLRTVYSSDWSDVQTMNKRKRRKRKQSNKRIAGRESSVEDLIKSMSGLSSSDSTAIKKAKRVAGNKSKWSKHLQFSEDEDDGDIVQRSNRSYLNQENVDNMEAVQVAKVPPISNGPIKYEVEYNEKDPLHSMTDNFNWGRSQPCRLKGFCTGGQRTLQICRGSLECQNPKCQYRKIHRFTNKVDFNRTNTCALQAHSFED</sequence>
<organism evidence="2 3">
    <name type="scientific">Pocillopora damicornis</name>
    <name type="common">Cauliflower coral</name>
    <name type="synonym">Millepora damicornis</name>
    <dbReference type="NCBI Taxonomy" id="46731"/>
    <lineage>
        <taxon>Eukaryota</taxon>
        <taxon>Metazoa</taxon>
        <taxon>Cnidaria</taxon>
        <taxon>Anthozoa</taxon>
        <taxon>Hexacorallia</taxon>
        <taxon>Scleractinia</taxon>
        <taxon>Astrocoeniina</taxon>
        <taxon>Pocilloporidae</taxon>
        <taxon>Pocillopora</taxon>
    </lineage>
</organism>
<dbReference type="Proteomes" id="UP000275408">
    <property type="component" value="Unassembled WGS sequence"/>
</dbReference>
<evidence type="ECO:0000256" key="1">
    <source>
        <dbReference type="SAM" id="MobiDB-lite"/>
    </source>
</evidence>
<evidence type="ECO:0000313" key="2">
    <source>
        <dbReference type="EMBL" id="RMX41882.1"/>
    </source>
</evidence>
<dbReference type="EMBL" id="RCHS01003432">
    <property type="protein sequence ID" value="RMX41882.1"/>
    <property type="molecule type" value="Genomic_DNA"/>
</dbReference>
<keyword evidence="3" id="KW-1185">Reference proteome</keyword>
<comment type="caution">
    <text evidence="2">The sequence shown here is derived from an EMBL/GenBank/DDBJ whole genome shotgun (WGS) entry which is preliminary data.</text>
</comment>
<dbReference type="AlphaFoldDB" id="A0A3M6TKG6"/>